<name>A0A850WYI2_PIACA</name>
<feature type="non-terminal residue" evidence="4">
    <location>
        <position position="1"/>
    </location>
</feature>
<dbReference type="CDD" id="cd00110">
    <property type="entry name" value="LamG"/>
    <property type="match status" value="1"/>
</dbReference>
<gene>
    <name evidence="4" type="primary">Nrxn2_0</name>
    <name evidence="4" type="ORF">PIACAY_R14600</name>
</gene>
<feature type="region of interest" description="Disordered" evidence="2">
    <location>
        <begin position="78"/>
        <end position="116"/>
    </location>
</feature>
<keyword evidence="5" id="KW-1185">Reference proteome</keyword>
<dbReference type="OrthoDB" id="6275838at2759"/>
<dbReference type="InterPro" id="IPR001791">
    <property type="entry name" value="Laminin_G"/>
</dbReference>
<dbReference type="Gene3D" id="2.60.120.200">
    <property type="match status" value="1"/>
</dbReference>
<evidence type="ECO:0000313" key="5">
    <source>
        <dbReference type="Proteomes" id="UP000653271"/>
    </source>
</evidence>
<dbReference type="SUPFAM" id="SSF49899">
    <property type="entry name" value="Concanavalin A-like lectins/glucanases"/>
    <property type="match status" value="1"/>
</dbReference>
<proteinExistence type="predicted"/>
<comment type="caution">
    <text evidence="4">The sequence shown here is derived from an EMBL/GenBank/DDBJ whole genome shotgun (WGS) entry which is preliminary data.</text>
</comment>
<feature type="region of interest" description="Disordered" evidence="2">
    <location>
        <begin position="211"/>
        <end position="247"/>
    </location>
</feature>
<feature type="region of interest" description="Disordered" evidence="2">
    <location>
        <begin position="1"/>
        <end position="65"/>
    </location>
</feature>
<feature type="domain" description="Laminin G" evidence="3">
    <location>
        <begin position="273"/>
        <end position="375"/>
    </location>
</feature>
<feature type="compositionally biased region" description="Low complexity" evidence="2">
    <location>
        <begin position="105"/>
        <end position="115"/>
    </location>
</feature>
<feature type="non-terminal residue" evidence="4">
    <location>
        <position position="375"/>
    </location>
</feature>
<evidence type="ECO:0000256" key="2">
    <source>
        <dbReference type="SAM" id="MobiDB-lite"/>
    </source>
</evidence>
<dbReference type="EMBL" id="WAAB01012525">
    <property type="protein sequence ID" value="NWH75646.1"/>
    <property type="molecule type" value="Genomic_DNA"/>
</dbReference>
<dbReference type="Pfam" id="PF02210">
    <property type="entry name" value="Laminin_G_2"/>
    <property type="match status" value="1"/>
</dbReference>
<evidence type="ECO:0000313" key="4">
    <source>
        <dbReference type="EMBL" id="NWH75646.1"/>
    </source>
</evidence>
<reference evidence="4" key="1">
    <citation type="submission" date="2019-09" db="EMBL/GenBank/DDBJ databases">
        <title>Bird 10,000 Genomes (B10K) Project - Family phase.</title>
        <authorList>
            <person name="Zhang G."/>
        </authorList>
    </citation>
    <scope>NUCLEOTIDE SEQUENCE</scope>
    <source>
        <strain evidence="4">B10K-DU-008-47</strain>
        <tissue evidence="4">Mixed tissue sample</tissue>
    </source>
</reference>
<protein>
    <submittedName>
        <fullName evidence="4">NRX2A protein</fullName>
    </submittedName>
</protein>
<evidence type="ECO:0000259" key="3">
    <source>
        <dbReference type="PROSITE" id="PS50025"/>
    </source>
</evidence>
<dbReference type="AlphaFoldDB" id="A0A850WYI2"/>
<evidence type="ECO:0000256" key="1">
    <source>
        <dbReference type="PROSITE-ProRule" id="PRU00122"/>
    </source>
</evidence>
<dbReference type="InterPro" id="IPR013320">
    <property type="entry name" value="ConA-like_dom_sf"/>
</dbReference>
<sequence length="375" mass="39162">GPVGYKGSIGNQGAAANQDLAGNQGFVDHQGPMGDEGLVGNQSPEGNQGLVDHQGPIATQGSVGSQGLVDHQGLVATWGSVGSQGPEEQTETRGHQGSQAHVEPDPSGDSVSRSDVGGDRAHQVLKIHRVSVANAALEDHLETKVDPWPVAHLEPKVDRGPTSCLDLKVTHDSTANGALEDHPEPKVDRDPTSCLDLKVTRDPAANWALEDHPEPKVDRGPTACPAPKVRGDSRTHLEPRSSPPGPHVPSGARLLLVLLAAGSLLVPGAAGAALEFGGAPGQWARYGRWAPGLGGQLSFSLKTNVSRALVLYLDDGGNCDFLELLVAEGRLRLRFAIACAEPATVQAPAPVSDGRWHMVLVTRNARETALAVDGE</sequence>
<feature type="compositionally biased region" description="Basic and acidic residues" evidence="2">
    <location>
        <begin position="229"/>
        <end position="239"/>
    </location>
</feature>
<dbReference type="Proteomes" id="UP000653271">
    <property type="component" value="Unassembled WGS sequence"/>
</dbReference>
<accession>A0A850WYI2</accession>
<organism evidence="4 5">
    <name type="scientific">Piaya cayana</name>
    <name type="common">Common squirrel cuckoo</name>
    <dbReference type="NCBI Taxonomy" id="33601"/>
    <lineage>
        <taxon>Eukaryota</taxon>
        <taxon>Metazoa</taxon>
        <taxon>Chordata</taxon>
        <taxon>Craniata</taxon>
        <taxon>Vertebrata</taxon>
        <taxon>Euteleostomi</taxon>
        <taxon>Archelosauria</taxon>
        <taxon>Archosauria</taxon>
        <taxon>Dinosauria</taxon>
        <taxon>Saurischia</taxon>
        <taxon>Theropoda</taxon>
        <taxon>Coelurosauria</taxon>
        <taxon>Aves</taxon>
        <taxon>Neognathae</taxon>
        <taxon>Neoaves</taxon>
        <taxon>Otidimorphae</taxon>
        <taxon>Cuculiformes</taxon>
        <taxon>Coccyzidae</taxon>
        <taxon>Piaya</taxon>
    </lineage>
</organism>
<dbReference type="PROSITE" id="PS50025">
    <property type="entry name" value="LAM_G_DOMAIN"/>
    <property type="match status" value="1"/>
</dbReference>
<comment type="caution">
    <text evidence="1">Lacks conserved residue(s) required for the propagation of feature annotation.</text>
</comment>